<evidence type="ECO:0000259" key="8">
    <source>
        <dbReference type="PROSITE" id="PS50928"/>
    </source>
</evidence>
<comment type="caution">
    <text evidence="9">The sequence shown here is derived from an EMBL/GenBank/DDBJ whole genome shotgun (WGS) entry which is preliminary data.</text>
</comment>
<proteinExistence type="inferred from homology"/>
<dbReference type="EMBL" id="JAHMHH010000001">
    <property type="protein sequence ID" value="MBU4692300.1"/>
    <property type="molecule type" value="Genomic_DNA"/>
</dbReference>
<feature type="transmembrane region" description="Helical" evidence="7">
    <location>
        <begin position="18"/>
        <end position="40"/>
    </location>
</feature>
<protein>
    <submittedName>
        <fullName evidence="9">ABC transporter permease subunit</fullName>
    </submittedName>
</protein>
<reference evidence="9" key="1">
    <citation type="submission" date="2021-06" db="EMBL/GenBank/DDBJ databases">
        <title>Novel Mycoplasma species detected in California sea lions (Zalophus californianus) from the USA.</title>
        <authorList>
            <person name="Volokhov D.V."/>
            <person name="Furtak V.A."/>
            <person name="Zagorodnyaya T.A."/>
        </authorList>
    </citation>
    <scope>NUCLEOTIDE SEQUENCE [LARGE SCALE GENOMIC DNA]</scope>
    <source>
        <strain evidence="9">CSL 5346</strain>
    </source>
</reference>
<dbReference type="Pfam" id="PF00528">
    <property type="entry name" value="BPD_transp_1"/>
    <property type="match status" value="1"/>
</dbReference>
<keyword evidence="5 7" id="KW-1133">Transmembrane helix</keyword>
<evidence type="ECO:0000256" key="1">
    <source>
        <dbReference type="ARBA" id="ARBA00004651"/>
    </source>
</evidence>
<feature type="transmembrane region" description="Helical" evidence="7">
    <location>
        <begin position="172"/>
        <end position="193"/>
    </location>
</feature>
<dbReference type="PANTHER" id="PTHR30465">
    <property type="entry name" value="INNER MEMBRANE ABC TRANSPORTER"/>
    <property type="match status" value="1"/>
</dbReference>
<accession>A0ABS6DPQ1</accession>
<evidence type="ECO:0000256" key="3">
    <source>
        <dbReference type="ARBA" id="ARBA00022475"/>
    </source>
</evidence>
<evidence type="ECO:0000256" key="6">
    <source>
        <dbReference type="ARBA" id="ARBA00023136"/>
    </source>
</evidence>
<comment type="similarity">
    <text evidence="7">Belongs to the binding-protein-dependent transport system permease family.</text>
</comment>
<evidence type="ECO:0000313" key="9">
    <source>
        <dbReference type="EMBL" id="MBU4692300.1"/>
    </source>
</evidence>
<evidence type="ECO:0000256" key="7">
    <source>
        <dbReference type="RuleBase" id="RU363032"/>
    </source>
</evidence>
<dbReference type="InterPro" id="IPR000515">
    <property type="entry name" value="MetI-like"/>
</dbReference>
<keyword evidence="10" id="KW-1185">Reference proteome</keyword>
<keyword evidence="2 7" id="KW-0813">Transport</keyword>
<gene>
    <name evidence="9" type="ORF">KQ875_01655</name>
</gene>
<keyword evidence="4 7" id="KW-0812">Transmembrane</keyword>
<dbReference type="PROSITE" id="PS50928">
    <property type="entry name" value="ABC_TM1"/>
    <property type="match status" value="1"/>
</dbReference>
<dbReference type="CDD" id="cd06261">
    <property type="entry name" value="TM_PBP2"/>
    <property type="match status" value="1"/>
</dbReference>
<evidence type="ECO:0000256" key="4">
    <source>
        <dbReference type="ARBA" id="ARBA00022692"/>
    </source>
</evidence>
<dbReference type="RefSeq" id="WP_216488754.1">
    <property type="nucleotide sequence ID" value="NZ_JAHMHH010000001.1"/>
</dbReference>
<organism evidence="9 10">
    <name type="scientific">Mycoplasma zalophi</name>
    <dbReference type="NCBI Taxonomy" id="191287"/>
    <lineage>
        <taxon>Bacteria</taxon>
        <taxon>Bacillati</taxon>
        <taxon>Mycoplasmatota</taxon>
        <taxon>Mollicutes</taxon>
        <taxon>Mycoplasmataceae</taxon>
        <taxon>Mycoplasma</taxon>
    </lineage>
</organism>
<dbReference type="Proteomes" id="UP000718793">
    <property type="component" value="Unassembled WGS sequence"/>
</dbReference>
<sequence>MIKLNTKTKNLYFVFKNIFFNLAIFFVILIIIFSLINILIEPQIKKNISVYQQIPTNFSTRISIFFTNLFTFNSGKIYSYELSSSEPNILNLYLQQFKWTLLFTFLIFIFSFLLGNILGIYSAYKLNKIYDWVVSILISFLAALPILIVGVLSLVSSTFIGYPSQFIANNKLSYISLIVPILICSFPTIAIFFSKARKITFETLNSNYYLFSKTLGINDFRLLNKIIIKDIILGQLNLFFTIYIFLFTSSLLIERIFSIPGQSILISFAFQKGEIDIIMFYFTFNFILLSFLLFINHLILLKLNPSLKQNIIYFSFKKRKEINV</sequence>
<feature type="transmembrane region" description="Helical" evidence="7">
    <location>
        <begin position="277"/>
        <end position="301"/>
    </location>
</feature>
<feature type="domain" description="ABC transmembrane type-1" evidence="8">
    <location>
        <begin position="97"/>
        <end position="299"/>
    </location>
</feature>
<evidence type="ECO:0000256" key="2">
    <source>
        <dbReference type="ARBA" id="ARBA00022448"/>
    </source>
</evidence>
<name>A0ABS6DPQ1_9MOLU</name>
<dbReference type="PANTHER" id="PTHR30465:SF0">
    <property type="entry name" value="OLIGOPEPTIDE TRANSPORT SYSTEM PERMEASE PROTEIN APPB"/>
    <property type="match status" value="1"/>
</dbReference>
<comment type="subcellular location">
    <subcellularLocation>
        <location evidence="1 7">Cell membrane</location>
        <topology evidence="1 7">Multi-pass membrane protein</topology>
    </subcellularLocation>
</comment>
<evidence type="ECO:0000313" key="10">
    <source>
        <dbReference type="Proteomes" id="UP000718793"/>
    </source>
</evidence>
<keyword evidence="3" id="KW-1003">Cell membrane</keyword>
<keyword evidence="6 7" id="KW-0472">Membrane</keyword>
<feature type="transmembrane region" description="Helical" evidence="7">
    <location>
        <begin position="231"/>
        <end position="257"/>
    </location>
</feature>
<evidence type="ECO:0000256" key="5">
    <source>
        <dbReference type="ARBA" id="ARBA00022989"/>
    </source>
</evidence>
<feature type="transmembrane region" description="Helical" evidence="7">
    <location>
        <begin position="133"/>
        <end position="160"/>
    </location>
</feature>
<feature type="transmembrane region" description="Helical" evidence="7">
    <location>
        <begin position="99"/>
        <end position="121"/>
    </location>
</feature>